<evidence type="ECO:0000313" key="2">
    <source>
        <dbReference type="Proteomes" id="UP000242222"/>
    </source>
</evidence>
<accession>A0A1I5BMR4</accession>
<sequence>MPDIHAKLSPSAAHRWLNCPAALAIEQFEHDKTSGHAEEGTAAHQLAENVLRNRVDYPPHYGGCDINTYVGTYAYIYDDKTRRGPQVTQEMADKVGEYVEAVWALAQHPGAMLMVEHKCDFSHVVGIPDQFGTADAVIIINDELQIHDLKYGYEKVDAFENPQLMIYALGALEQFSMIADFSSIRMFIHQPRINHVSEYETPVENLLEFGQNVKSIAARVLELADNAAINGPDIIPKTAFHPGEKTCRWCKRRGKCQAQGEYVSASLMNDFSEISDPPHLEDALTTARQKLAGSDGKWLGETLPLIDHIESWCKSVRSAAFNMLQNGHPVSGYKLIQGKQGNRAWRDEDEAIALLKDQFRYKKEEVYTFKVISPAQADKLIKKTNPRRWAKVEALITRPEGKPTLAPESDPKPALNIDPVNDFEDIEAAESLI</sequence>
<dbReference type="InterPro" id="IPR021229">
    <property type="entry name" value="DUF2800"/>
</dbReference>
<dbReference type="InterPro" id="IPR011604">
    <property type="entry name" value="PDDEXK-like_dom_sf"/>
</dbReference>
<name>A0A1I5BMR4_9GAMM</name>
<evidence type="ECO:0008006" key="3">
    <source>
        <dbReference type="Google" id="ProtNLM"/>
    </source>
</evidence>
<protein>
    <recommendedName>
        <fullName evidence="3">DUF2800 domain-containing protein</fullName>
    </recommendedName>
</protein>
<dbReference type="Gene3D" id="3.90.320.10">
    <property type="match status" value="1"/>
</dbReference>
<dbReference type="RefSeq" id="WP_092880150.1">
    <property type="nucleotide sequence ID" value="NZ_FOVC01000019.1"/>
</dbReference>
<dbReference type="Pfam" id="PF10926">
    <property type="entry name" value="DUF2800"/>
    <property type="match status" value="1"/>
</dbReference>
<organism evidence="1 2">
    <name type="scientific">Izhakiella capsodis</name>
    <dbReference type="NCBI Taxonomy" id="1367852"/>
    <lineage>
        <taxon>Bacteria</taxon>
        <taxon>Pseudomonadati</taxon>
        <taxon>Pseudomonadota</taxon>
        <taxon>Gammaproteobacteria</taxon>
        <taxon>Enterobacterales</taxon>
        <taxon>Erwiniaceae</taxon>
        <taxon>Izhakiella</taxon>
    </lineage>
</organism>
<dbReference type="OrthoDB" id="9766061at2"/>
<evidence type="ECO:0000313" key="1">
    <source>
        <dbReference type="EMBL" id="SFN75899.1"/>
    </source>
</evidence>
<dbReference type="EMBL" id="FOVC01000019">
    <property type="protein sequence ID" value="SFN75899.1"/>
    <property type="molecule type" value="Genomic_DNA"/>
</dbReference>
<dbReference type="Proteomes" id="UP000242222">
    <property type="component" value="Unassembled WGS sequence"/>
</dbReference>
<gene>
    <name evidence="1" type="ORF">SAMN05216516_1199</name>
</gene>
<dbReference type="AlphaFoldDB" id="A0A1I5BMR4"/>
<dbReference type="STRING" id="1367852.SAMN05216516_1199"/>
<keyword evidence="2" id="KW-1185">Reference proteome</keyword>
<reference evidence="2" key="1">
    <citation type="submission" date="2016-10" db="EMBL/GenBank/DDBJ databases">
        <authorList>
            <person name="Varghese N."/>
            <person name="Submissions S."/>
        </authorList>
    </citation>
    <scope>NUCLEOTIDE SEQUENCE [LARGE SCALE GENOMIC DNA]</scope>
    <source>
        <strain evidence="2">N6PO6</strain>
    </source>
</reference>
<proteinExistence type="predicted"/>